<dbReference type="SUPFAM" id="SSF53623">
    <property type="entry name" value="MurD-like peptide ligases, catalytic domain"/>
    <property type="match status" value="1"/>
</dbReference>
<dbReference type="InterPro" id="IPR013221">
    <property type="entry name" value="Mur_ligase_cen"/>
</dbReference>
<feature type="non-terminal residue" evidence="5">
    <location>
        <position position="1"/>
    </location>
</feature>
<dbReference type="InterPro" id="IPR051046">
    <property type="entry name" value="MurCDEF_CellWall_CoF430Synth"/>
</dbReference>
<name>A0AAW5ZF91_ECOLX</name>
<dbReference type="GO" id="GO:0016881">
    <property type="term" value="F:acid-amino acid ligase activity"/>
    <property type="evidence" value="ECO:0007669"/>
    <property type="project" value="InterPro"/>
</dbReference>
<dbReference type="Pfam" id="PF08245">
    <property type="entry name" value="Mur_ligase_M"/>
    <property type="match status" value="1"/>
</dbReference>
<protein>
    <submittedName>
        <fullName evidence="5">Mur ligase family protein</fullName>
    </submittedName>
</protein>
<keyword evidence="2" id="KW-0547">Nucleotide-binding</keyword>
<evidence type="ECO:0000313" key="5">
    <source>
        <dbReference type="EMBL" id="MDA4182101.1"/>
    </source>
</evidence>
<dbReference type="InterPro" id="IPR036565">
    <property type="entry name" value="Mur-like_cat_sf"/>
</dbReference>
<evidence type="ECO:0000256" key="3">
    <source>
        <dbReference type="ARBA" id="ARBA00022840"/>
    </source>
</evidence>
<dbReference type="AlphaFoldDB" id="A0AAW5ZF91"/>
<dbReference type="Proteomes" id="UP001211064">
    <property type="component" value="Unassembled WGS sequence"/>
</dbReference>
<evidence type="ECO:0000259" key="4">
    <source>
        <dbReference type="Pfam" id="PF08245"/>
    </source>
</evidence>
<evidence type="ECO:0000313" key="6">
    <source>
        <dbReference type="Proteomes" id="UP001211064"/>
    </source>
</evidence>
<reference evidence="5" key="1">
    <citation type="submission" date="2022-08" db="EMBL/GenBank/DDBJ databases">
        <title>Genome sequencing of human pathogens.</title>
        <authorList>
            <person name="Cao X."/>
        </authorList>
    </citation>
    <scope>NUCLEOTIDE SEQUENCE</scope>
    <source>
        <strain evidence="5">EC16126</strain>
    </source>
</reference>
<accession>A0AAW5ZF91</accession>
<dbReference type="GO" id="GO:0005524">
    <property type="term" value="F:ATP binding"/>
    <property type="evidence" value="ECO:0007669"/>
    <property type="project" value="UniProtKB-KW"/>
</dbReference>
<dbReference type="PANTHER" id="PTHR43024">
    <property type="entry name" value="UDP-N-ACETYLMURAMOYL-TRIPEPTIDE--D-ALANYL-D-ALANINE LIGASE"/>
    <property type="match status" value="1"/>
</dbReference>
<sequence length="73" mass="7764">VSLTRPEAALVNNLAAAHLEGFGSLAGVAKAKGEIFSGLPENGIAIMNADNNDWLNWQSVIGSRKVWRFSPNA</sequence>
<gene>
    <name evidence="5" type="ORF">NY836_33150</name>
</gene>
<feature type="domain" description="Mur ligase central" evidence="4">
    <location>
        <begin position="3"/>
        <end position="72"/>
    </location>
</feature>
<keyword evidence="1 5" id="KW-0436">Ligase</keyword>
<dbReference type="PANTHER" id="PTHR43024:SF1">
    <property type="entry name" value="UDP-N-ACETYLMURAMOYL-TRIPEPTIDE--D-ALANYL-D-ALANINE LIGASE"/>
    <property type="match status" value="1"/>
</dbReference>
<organism evidence="5 6">
    <name type="scientific">Escherichia coli</name>
    <dbReference type="NCBI Taxonomy" id="562"/>
    <lineage>
        <taxon>Bacteria</taxon>
        <taxon>Pseudomonadati</taxon>
        <taxon>Pseudomonadota</taxon>
        <taxon>Gammaproteobacteria</taxon>
        <taxon>Enterobacterales</taxon>
        <taxon>Enterobacteriaceae</taxon>
        <taxon>Escherichia</taxon>
    </lineage>
</organism>
<feature type="non-terminal residue" evidence="5">
    <location>
        <position position="73"/>
    </location>
</feature>
<comment type="caution">
    <text evidence="5">The sequence shown here is derived from an EMBL/GenBank/DDBJ whole genome shotgun (WGS) entry which is preliminary data.</text>
</comment>
<keyword evidence="3" id="KW-0067">ATP-binding</keyword>
<evidence type="ECO:0000256" key="2">
    <source>
        <dbReference type="ARBA" id="ARBA00022741"/>
    </source>
</evidence>
<evidence type="ECO:0000256" key="1">
    <source>
        <dbReference type="ARBA" id="ARBA00022598"/>
    </source>
</evidence>
<proteinExistence type="predicted"/>
<dbReference type="EMBL" id="JANWOR010000959">
    <property type="protein sequence ID" value="MDA4182101.1"/>
    <property type="molecule type" value="Genomic_DNA"/>
</dbReference>
<dbReference type="RefSeq" id="WP_271098250.1">
    <property type="nucleotide sequence ID" value="NZ_JANWOR010000959.1"/>
</dbReference>
<dbReference type="Gene3D" id="3.40.1190.10">
    <property type="entry name" value="Mur-like, catalytic domain"/>
    <property type="match status" value="1"/>
</dbReference>